<evidence type="ECO:0000313" key="3">
    <source>
        <dbReference type="Proteomes" id="UP000247150"/>
    </source>
</evidence>
<dbReference type="EMBL" id="QGTW01000001">
    <property type="protein sequence ID" value="PWW32314.1"/>
    <property type="molecule type" value="Genomic_DNA"/>
</dbReference>
<feature type="domain" description="MrfA-like Zn-binding" evidence="1">
    <location>
        <begin position="475"/>
        <end position="575"/>
    </location>
</feature>
<proteinExistence type="predicted"/>
<comment type="caution">
    <text evidence="2">The sequence shown here is derived from an EMBL/GenBank/DDBJ whole genome shotgun (WGS) entry which is preliminary data.</text>
</comment>
<dbReference type="InterPro" id="IPR018973">
    <property type="entry name" value="MZB"/>
</dbReference>
<accession>A0A2V3AAN2</accession>
<name>A0A2V3AAN2_9BACI</name>
<evidence type="ECO:0000259" key="1">
    <source>
        <dbReference type="Pfam" id="PF09369"/>
    </source>
</evidence>
<dbReference type="AlphaFoldDB" id="A0A2V3AAN2"/>
<dbReference type="NCBIfam" id="NF038324">
    <property type="entry name" value="DrmB_fam"/>
    <property type="match status" value="1"/>
</dbReference>
<organism evidence="2 3">
    <name type="scientific">Cytobacillus oceanisediminis</name>
    <dbReference type="NCBI Taxonomy" id="665099"/>
    <lineage>
        <taxon>Bacteria</taxon>
        <taxon>Bacillati</taxon>
        <taxon>Bacillota</taxon>
        <taxon>Bacilli</taxon>
        <taxon>Bacillales</taxon>
        <taxon>Bacillaceae</taxon>
        <taxon>Cytobacillus</taxon>
    </lineage>
</organism>
<dbReference type="Pfam" id="PF09369">
    <property type="entry name" value="MZB"/>
    <property type="match status" value="1"/>
</dbReference>
<protein>
    <submittedName>
        <fullName evidence="2">Uncharacterized protein DUF1998</fullName>
    </submittedName>
</protein>
<dbReference type="OrthoDB" id="9134227at2"/>
<dbReference type="RefSeq" id="WP_110063257.1">
    <property type="nucleotide sequence ID" value="NZ_QGTW01000001.1"/>
</dbReference>
<reference evidence="2 3" key="1">
    <citation type="submission" date="2018-05" db="EMBL/GenBank/DDBJ databases">
        <title>Freshwater and sediment microbial communities from various areas in North America, analyzing microbe dynamics in response to fracking.</title>
        <authorList>
            <person name="Lamendella R."/>
        </authorList>
    </citation>
    <scope>NUCLEOTIDE SEQUENCE [LARGE SCALE GENOMIC DNA]</scope>
    <source>
        <strain evidence="2 3">15_TX</strain>
    </source>
</reference>
<evidence type="ECO:0000313" key="2">
    <source>
        <dbReference type="EMBL" id="PWW32314.1"/>
    </source>
</evidence>
<sequence length="600" mass="67700">MKNQSMRPSQYITTYGPGAILEAPNGPKVIYSLENSKIFENGYEPKDFQIVDQRLSESLLEGSGIIRIPTNAELNAIDTKEVYHTANFPSWSLCVKHGILYRQQYKKETGCPKCGKMPNSYEAYEKSRREAIRFIIACTEGHMDDVNWVGLIKHKKKDCNPTYLKWEGGGGSLKNVKIICPSCNGRISLGQAYNWDLKCTGRYPEIGSHREECDKAAKMMQRGASNLRVPEIVTSLTIPPRDTSLHKLMGRTEIKTGLSLFYKRALINSKNDLIDLLSETDGVPEKLINSIKQYSEEVVMQVLKDVLEKVEIVNSEIEYRIKEFVELQKGAAIGAPVVNSSTPGGAPLFEIVKNDVRIIDGLKGKKLRITPVSRLQVVMAQKGYKRLDTSVAREVSVSYNDGLKNWYPGVELYGEGIYLDLIKEDTESIPHHFKMVGNEYKRWLDAYYNPEEYGISNTNGEIEFLHPVFVWWHTFAHRIINSLSLDSGYSSASIRERVFIDIDKNNPRNARGGILLYTVQPGGDGTLGGLISLVPEFERILSSALNDIDICSNDPLCSEDIFEKGKYNGASCYACQLISETSCEHRNMFMDRNLLQRNLL</sequence>
<gene>
    <name evidence="2" type="ORF">DFO73_101578</name>
</gene>
<dbReference type="Proteomes" id="UP000247150">
    <property type="component" value="Unassembled WGS sequence"/>
</dbReference>
<dbReference type="InterPro" id="IPR047721">
    <property type="entry name" value="DrmB"/>
</dbReference>